<dbReference type="GO" id="GO:1990362">
    <property type="term" value="F:butanol dehydrogenase (NAD+) activity"/>
    <property type="evidence" value="ECO:0007669"/>
    <property type="project" value="InterPro"/>
</dbReference>
<dbReference type="AlphaFoldDB" id="A0A9D9E209"/>
<sequence>MATFLCTPTRVTLGKDAETRLGEELRKDGAKKVLIHYGSERIVADGLMKELTDQLDREGINYILLGGVKPNPRVSLVRKGIETGRSENIDYIVAVGGGSVIDSAKAIGYGLFDKSGGDVWDFYEGTRKPEGSYPLGVILTLSATGSEMSDSSVITNEDGGLKRGCNSDYCRPRFALLNPELTYSVPPYHTSCGTADMMMHTLERFFHSGSSMELTDKLSIALLKTIAENGVKALQNPKDYEARKNLMWASSLSHNGLMQMGNAQRGDWACHQMEHELSGMFDVAHGAGLTAIWGTWARYVFLENPERFAKLGEGVFGLKQTGNPERDAENAIKAFENYFRTIHMPISIKELGIRATEKQLDELADKAVFYGKRTLGAFKVLKKEDIKAIYTNASR</sequence>
<dbReference type="GO" id="GO:0046872">
    <property type="term" value="F:metal ion binding"/>
    <property type="evidence" value="ECO:0007669"/>
    <property type="project" value="InterPro"/>
</dbReference>
<evidence type="ECO:0000256" key="1">
    <source>
        <dbReference type="ARBA" id="ARBA00007358"/>
    </source>
</evidence>
<name>A0A9D9E209_9SPIO</name>
<organism evidence="5 6">
    <name type="scientific">Candidatus Ornithospirochaeta stercoripullorum</name>
    <dbReference type="NCBI Taxonomy" id="2840899"/>
    <lineage>
        <taxon>Bacteria</taxon>
        <taxon>Pseudomonadati</taxon>
        <taxon>Spirochaetota</taxon>
        <taxon>Spirochaetia</taxon>
        <taxon>Spirochaetales</taxon>
        <taxon>Spirochaetaceae</taxon>
        <taxon>Spirochaetaceae incertae sedis</taxon>
        <taxon>Candidatus Ornithospirochaeta</taxon>
    </lineage>
</organism>
<gene>
    <name evidence="5" type="ORF">IAA97_08685</name>
</gene>
<dbReference type="PANTHER" id="PTHR43633">
    <property type="entry name" value="ALCOHOL DEHYDROGENASE YQHD"/>
    <property type="match status" value="1"/>
</dbReference>
<keyword evidence="2" id="KW-0560">Oxidoreductase</keyword>
<dbReference type="GO" id="GO:0008106">
    <property type="term" value="F:alcohol dehydrogenase (NADP+) activity"/>
    <property type="evidence" value="ECO:0007669"/>
    <property type="project" value="TreeGrafter"/>
</dbReference>
<dbReference type="InterPro" id="IPR001670">
    <property type="entry name" value="ADH_Fe/GldA"/>
</dbReference>
<proteinExistence type="inferred from homology"/>
<dbReference type="GO" id="GO:0005829">
    <property type="term" value="C:cytosol"/>
    <property type="evidence" value="ECO:0007669"/>
    <property type="project" value="TreeGrafter"/>
</dbReference>
<feature type="domain" description="Fe-containing alcohol dehydrogenase-like C-terminal" evidence="4">
    <location>
        <begin position="194"/>
        <end position="393"/>
    </location>
</feature>
<dbReference type="InterPro" id="IPR018211">
    <property type="entry name" value="ADH_Fe_CS"/>
</dbReference>
<evidence type="ECO:0000259" key="4">
    <source>
        <dbReference type="Pfam" id="PF25137"/>
    </source>
</evidence>
<dbReference type="Pfam" id="PF25137">
    <property type="entry name" value="ADH_Fe_C"/>
    <property type="match status" value="1"/>
</dbReference>
<reference evidence="5" key="2">
    <citation type="journal article" date="2021" name="PeerJ">
        <title>Extensive microbial diversity within the chicken gut microbiome revealed by metagenomics and culture.</title>
        <authorList>
            <person name="Gilroy R."/>
            <person name="Ravi A."/>
            <person name="Getino M."/>
            <person name="Pursley I."/>
            <person name="Horton D.L."/>
            <person name="Alikhan N.F."/>
            <person name="Baker D."/>
            <person name="Gharbi K."/>
            <person name="Hall N."/>
            <person name="Watson M."/>
            <person name="Adriaenssens E.M."/>
            <person name="Foster-Nyarko E."/>
            <person name="Jarju S."/>
            <person name="Secka A."/>
            <person name="Antonio M."/>
            <person name="Oren A."/>
            <person name="Chaudhuri R.R."/>
            <person name="La Ragione R."/>
            <person name="Hildebrand F."/>
            <person name="Pallen M.J."/>
        </authorList>
    </citation>
    <scope>NUCLEOTIDE SEQUENCE</scope>
    <source>
        <strain evidence="5">7293</strain>
    </source>
</reference>
<evidence type="ECO:0000313" key="6">
    <source>
        <dbReference type="Proteomes" id="UP000823615"/>
    </source>
</evidence>
<dbReference type="EMBL" id="JADIMT010000097">
    <property type="protein sequence ID" value="MBO8437040.1"/>
    <property type="molecule type" value="Genomic_DNA"/>
</dbReference>
<dbReference type="GO" id="GO:1990002">
    <property type="term" value="F:methylglyoxal reductase (NADPH) (acetol producing) activity"/>
    <property type="evidence" value="ECO:0007669"/>
    <property type="project" value="TreeGrafter"/>
</dbReference>
<accession>A0A9D9E209</accession>
<dbReference type="Gene3D" id="3.40.50.1970">
    <property type="match status" value="1"/>
</dbReference>
<comment type="similarity">
    <text evidence="1">Belongs to the iron-containing alcohol dehydrogenase family.</text>
</comment>
<dbReference type="PANTHER" id="PTHR43633:SF1">
    <property type="entry name" value="ALCOHOL DEHYDROGENASE YQHD"/>
    <property type="match status" value="1"/>
</dbReference>
<reference evidence="5" key="1">
    <citation type="submission" date="2020-10" db="EMBL/GenBank/DDBJ databases">
        <authorList>
            <person name="Gilroy R."/>
        </authorList>
    </citation>
    <scope>NUCLEOTIDE SEQUENCE</scope>
    <source>
        <strain evidence="5">7293</strain>
    </source>
</reference>
<dbReference type="Proteomes" id="UP000823615">
    <property type="component" value="Unassembled WGS sequence"/>
</dbReference>
<evidence type="ECO:0000259" key="3">
    <source>
        <dbReference type="Pfam" id="PF00465"/>
    </source>
</evidence>
<dbReference type="InterPro" id="IPR056798">
    <property type="entry name" value="ADH_Fe_C"/>
</dbReference>
<dbReference type="SUPFAM" id="SSF56796">
    <property type="entry name" value="Dehydroquinate synthase-like"/>
    <property type="match status" value="1"/>
</dbReference>
<dbReference type="PROSITE" id="PS00060">
    <property type="entry name" value="ADH_IRON_2"/>
    <property type="match status" value="1"/>
</dbReference>
<protein>
    <submittedName>
        <fullName evidence="5">Iron-containing alcohol dehydrogenase</fullName>
    </submittedName>
</protein>
<dbReference type="CDD" id="cd08187">
    <property type="entry name" value="BDH"/>
    <property type="match status" value="1"/>
</dbReference>
<comment type="caution">
    <text evidence="5">The sequence shown here is derived from an EMBL/GenBank/DDBJ whole genome shotgun (WGS) entry which is preliminary data.</text>
</comment>
<dbReference type="Gene3D" id="1.20.1090.10">
    <property type="entry name" value="Dehydroquinate synthase-like - alpha domain"/>
    <property type="match status" value="1"/>
</dbReference>
<evidence type="ECO:0000313" key="5">
    <source>
        <dbReference type="EMBL" id="MBO8437040.1"/>
    </source>
</evidence>
<dbReference type="FunFam" id="3.40.50.1970:FF:000003">
    <property type="entry name" value="Alcohol dehydrogenase, iron-containing"/>
    <property type="match status" value="1"/>
</dbReference>
<evidence type="ECO:0000256" key="2">
    <source>
        <dbReference type="ARBA" id="ARBA00023002"/>
    </source>
</evidence>
<feature type="domain" description="Alcohol dehydrogenase iron-type/glycerol dehydrogenase GldA" evidence="3">
    <location>
        <begin position="8"/>
        <end position="179"/>
    </location>
</feature>
<dbReference type="Pfam" id="PF00465">
    <property type="entry name" value="Fe-ADH"/>
    <property type="match status" value="1"/>
</dbReference>
<dbReference type="InterPro" id="IPR044731">
    <property type="entry name" value="BDH-like"/>
</dbReference>